<dbReference type="Gene3D" id="3.40.190.10">
    <property type="entry name" value="Periplasmic binding protein-like II"/>
    <property type="match status" value="3"/>
</dbReference>
<dbReference type="PANTHER" id="PTHR30024:SF47">
    <property type="entry name" value="TAURINE-BINDING PERIPLASMIC PROTEIN"/>
    <property type="match status" value="1"/>
</dbReference>
<accession>A0AAV2VW79</accession>
<name>A0AAV2VW79_9VIBR</name>
<feature type="transmembrane region" description="Helical" evidence="4">
    <location>
        <begin position="38"/>
        <end position="60"/>
    </location>
</feature>
<protein>
    <submittedName>
        <fullName evidence="6">ABC-type nitrate/sulfonate/bicarbonate transport systems, periplasmic component</fullName>
    </submittedName>
</protein>
<evidence type="ECO:0000256" key="4">
    <source>
        <dbReference type="SAM" id="Phobius"/>
    </source>
</evidence>
<keyword evidence="4" id="KW-1133">Transmembrane helix</keyword>
<dbReference type="PANTHER" id="PTHR30024">
    <property type="entry name" value="ALIPHATIC SULFONATES-BINDING PROTEIN-RELATED"/>
    <property type="match status" value="1"/>
</dbReference>
<evidence type="ECO:0000256" key="1">
    <source>
        <dbReference type="ARBA" id="ARBA00004418"/>
    </source>
</evidence>
<dbReference type="AlphaFoldDB" id="A0AAV2VW79"/>
<proteinExistence type="inferred from homology"/>
<organism evidence="6 7">
    <name type="scientific">Vibrio nigripulchritudo SOn1</name>
    <dbReference type="NCBI Taxonomy" id="1238450"/>
    <lineage>
        <taxon>Bacteria</taxon>
        <taxon>Pseudomonadati</taxon>
        <taxon>Pseudomonadota</taxon>
        <taxon>Gammaproteobacteria</taxon>
        <taxon>Vibrionales</taxon>
        <taxon>Vibrionaceae</taxon>
        <taxon>Vibrio</taxon>
    </lineage>
</organism>
<evidence type="ECO:0000259" key="5">
    <source>
        <dbReference type="Pfam" id="PF09084"/>
    </source>
</evidence>
<feature type="domain" description="SsuA/THI5-like" evidence="5">
    <location>
        <begin position="79"/>
        <end position="288"/>
    </location>
</feature>
<dbReference type="EMBL" id="CAOF01000172">
    <property type="protein sequence ID" value="CCO48986.1"/>
    <property type="molecule type" value="Genomic_DNA"/>
</dbReference>
<sequence length="363" mass="41627">MERKYPVLQHSTKFRSMLTRIITIFHIVRHMKNTHKRLLGLAGLFLIVLLFSKYFGLLLFPEDDKTAPIMIGVSQTPLSAPFIVADKLKLFETKGLNVEIVPCTSGVACAEDLLESKTDYATASETVVMFQSFEKLGTRLLASFVESDNDVKLLSLRPLKINRISDLEGRRVGIVKASASEFYFDSLLIAENLLDMPVERIYLNPSELVPALLSFQVDAISTWEPYGYLTNLRSTQEVVNLGFKGIYQLTFNLISHTNPSEEQDMEAKKILEVLNEANHWIHQNPEHAMSLLAEVLNVQVHQIRWSWEDYVFRLSIGNSLLTNLQLQSRWAIERGLTHDRTPDFRQIIDRRPLEALKRQKELQ</sequence>
<gene>
    <name evidence="6" type="ORF">VIBNISOn1_770006</name>
</gene>
<dbReference type="GO" id="GO:0042597">
    <property type="term" value="C:periplasmic space"/>
    <property type="evidence" value="ECO:0007669"/>
    <property type="project" value="UniProtKB-SubCell"/>
</dbReference>
<evidence type="ECO:0000313" key="6">
    <source>
        <dbReference type="EMBL" id="CCO48986.1"/>
    </source>
</evidence>
<evidence type="ECO:0000256" key="3">
    <source>
        <dbReference type="ARBA" id="ARBA00022729"/>
    </source>
</evidence>
<dbReference type="GO" id="GO:0042918">
    <property type="term" value="P:alkanesulfonate transmembrane transport"/>
    <property type="evidence" value="ECO:0007669"/>
    <property type="project" value="TreeGrafter"/>
</dbReference>
<comment type="caution">
    <text evidence="6">The sequence shown here is derived from an EMBL/GenBank/DDBJ whole genome shotgun (WGS) entry which is preliminary data.</text>
</comment>
<evidence type="ECO:0000313" key="7">
    <source>
        <dbReference type="Proteomes" id="UP000018211"/>
    </source>
</evidence>
<dbReference type="Pfam" id="PF09084">
    <property type="entry name" value="NMT1"/>
    <property type="match status" value="1"/>
</dbReference>
<keyword evidence="3" id="KW-0732">Signal</keyword>
<dbReference type="SUPFAM" id="SSF53850">
    <property type="entry name" value="Periplasmic binding protein-like II"/>
    <property type="match status" value="1"/>
</dbReference>
<evidence type="ECO:0000256" key="2">
    <source>
        <dbReference type="ARBA" id="ARBA00010742"/>
    </source>
</evidence>
<dbReference type="InterPro" id="IPR015168">
    <property type="entry name" value="SsuA/THI5"/>
</dbReference>
<dbReference type="Proteomes" id="UP000018211">
    <property type="component" value="Unassembled WGS sequence"/>
</dbReference>
<keyword evidence="4" id="KW-0812">Transmembrane</keyword>
<comment type="subcellular location">
    <subcellularLocation>
        <location evidence="1">Periplasm</location>
    </subcellularLocation>
</comment>
<reference evidence="6 7" key="1">
    <citation type="journal article" date="2013" name="ISME J.">
        <title>Comparative genomics of pathogenic lineages of Vibrio nigripulchritudo identifies virulence-associated traits.</title>
        <authorList>
            <person name="Goudenege D."/>
            <person name="Labreuche Y."/>
            <person name="Krin E."/>
            <person name="Ansquer D."/>
            <person name="Mangenot S."/>
            <person name="Calteau A."/>
            <person name="Medigue C."/>
            <person name="Mazel D."/>
            <person name="Polz M.F."/>
            <person name="Le Roux F."/>
        </authorList>
    </citation>
    <scope>NUCLEOTIDE SEQUENCE [LARGE SCALE GENOMIC DNA]</scope>
    <source>
        <strain evidence="6 7">SOn1</strain>
    </source>
</reference>
<keyword evidence="4" id="KW-0472">Membrane</keyword>
<comment type="similarity">
    <text evidence="2">Belongs to the bacterial solute-binding protein SsuA/TauA family.</text>
</comment>